<keyword evidence="3" id="KW-1185">Reference proteome</keyword>
<reference evidence="2 3" key="1">
    <citation type="submission" date="2018-07" db="EMBL/GenBank/DDBJ databases">
        <title>A high quality draft genome assembly of the barn swallow (H. rustica rustica).</title>
        <authorList>
            <person name="Formenti G."/>
            <person name="Chiara M."/>
            <person name="Poveda L."/>
            <person name="Francoijs K.-J."/>
            <person name="Bonisoli-Alquati A."/>
            <person name="Canova L."/>
            <person name="Gianfranceschi L."/>
            <person name="Horner D.S."/>
            <person name="Saino N."/>
        </authorList>
    </citation>
    <scope>NUCLEOTIDE SEQUENCE [LARGE SCALE GENOMIC DNA]</scope>
    <source>
        <strain evidence="2">Chelidonia</strain>
        <tissue evidence="2">Blood</tissue>
    </source>
</reference>
<protein>
    <submittedName>
        <fullName evidence="2">Uncharacterized protein</fullName>
    </submittedName>
</protein>
<evidence type="ECO:0000313" key="2">
    <source>
        <dbReference type="EMBL" id="RMC07158.1"/>
    </source>
</evidence>
<evidence type="ECO:0000313" key="3">
    <source>
        <dbReference type="Proteomes" id="UP000269221"/>
    </source>
</evidence>
<feature type="compositionally biased region" description="Basic and acidic residues" evidence="1">
    <location>
        <begin position="103"/>
        <end position="124"/>
    </location>
</feature>
<proteinExistence type="predicted"/>
<dbReference type="Proteomes" id="UP000269221">
    <property type="component" value="Unassembled WGS sequence"/>
</dbReference>
<gene>
    <name evidence="2" type="ORF">DUI87_16614</name>
</gene>
<feature type="region of interest" description="Disordered" evidence="1">
    <location>
        <begin position="38"/>
        <end position="124"/>
    </location>
</feature>
<accession>A0A3M0K2D3</accession>
<dbReference type="EMBL" id="QRBI01000120">
    <property type="protein sequence ID" value="RMC07158.1"/>
    <property type="molecule type" value="Genomic_DNA"/>
</dbReference>
<comment type="caution">
    <text evidence="2">The sequence shown here is derived from an EMBL/GenBank/DDBJ whole genome shotgun (WGS) entry which is preliminary data.</text>
</comment>
<evidence type="ECO:0000256" key="1">
    <source>
        <dbReference type="SAM" id="MobiDB-lite"/>
    </source>
</evidence>
<organism evidence="2 3">
    <name type="scientific">Hirundo rustica rustica</name>
    <dbReference type="NCBI Taxonomy" id="333673"/>
    <lineage>
        <taxon>Eukaryota</taxon>
        <taxon>Metazoa</taxon>
        <taxon>Chordata</taxon>
        <taxon>Craniata</taxon>
        <taxon>Vertebrata</taxon>
        <taxon>Euteleostomi</taxon>
        <taxon>Archelosauria</taxon>
        <taxon>Archosauria</taxon>
        <taxon>Dinosauria</taxon>
        <taxon>Saurischia</taxon>
        <taxon>Theropoda</taxon>
        <taxon>Coelurosauria</taxon>
        <taxon>Aves</taxon>
        <taxon>Neognathae</taxon>
        <taxon>Neoaves</taxon>
        <taxon>Telluraves</taxon>
        <taxon>Australaves</taxon>
        <taxon>Passeriformes</taxon>
        <taxon>Sylvioidea</taxon>
        <taxon>Hirundinidae</taxon>
        <taxon>Hirundo</taxon>
    </lineage>
</organism>
<sequence length="163" mass="17919">MATFFGLGHLHPMKGSTAPVCSTPQEFLCSIVEKEEIPLVSQPKTDEKAEVAQPSDTGGAVKRKKEEPQGGSSCCPKLYPPLPNSDEESGLDPNEYVVNSEDEDRKPSSVPKKEEKSKDGEHNKLQELLQKLAELSTQQEKLEERINSISTLWKAADTSLLTP</sequence>
<name>A0A3M0K2D3_HIRRU</name>
<dbReference type="AlphaFoldDB" id="A0A3M0K2D3"/>